<dbReference type="eggNOG" id="ENOG50332W6">
    <property type="taxonomic scope" value="Bacteria"/>
</dbReference>
<sequence length="101" mass="10135">MQAAFAIILTQFHKSLWHTACVFPPTKWSFTMKNIITKTAMILTVAASLAACANNGGMTTQQRNAAIGAAAGAVAGNLLGGDTGSTLGGAALGGVIGSQVQ</sequence>
<gene>
    <name evidence="2" type="ORF">HMPREF0476_1707</name>
</gene>
<evidence type="ECO:0000313" key="2">
    <source>
        <dbReference type="EMBL" id="EGK07683.1"/>
    </source>
</evidence>
<protein>
    <submittedName>
        <fullName evidence="2">Surface antigen</fullName>
    </submittedName>
</protein>
<proteinExistence type="predicted"/>
<dbReference type="EMBL" id="AFHS01000054">
    <property type="protein sequence ID" value="EGK07683.1"/>
    <property type="molecule type" value="Genomic_DNA"/>
</dbReference>
<accession>F5S924</accession>
<dbReference type="InterPro" id="IPR008816">
    <property type="entry name" value="Gly_zipper_2TM_dom"/>
</dbReference>
<name>F5S924_KINKI</name>
<dbReference type="GO" id="GO:0019867">
    <property type="term" value="C:outer membrane"/>
    <property type="evidence" value="ECO:0007669"/>
    <property type="project" value="InterPro"/>
</dbReference>
<dbReference type="HOGENOM" id="CLU_158447_1_0_4"/>
<dbReference type="Proteomes" id="UP000004207">
    <property type="component" value="Unassembled WGS sequence"/>
</dbReference>
<keyword evidence="3" id="KW-1185">Reference proteome</keyword>
<feature type="domain" description="Glycine zipper 2TM" evidence="1">
    <location>
        <begin position="65"/>
        <end position="101"/>
    </location>
</feature>
<dbReference type="STRING" id="504.KKKWG1_0135"/>
<evidence type="ECO:0000313" key="3">
    <source>
        <dbReference type="Proteomes" id="UP000004207"/>
    </source>
</evidence>
<dbReference type="AlphaFoldDB" id="F5S924"/>
<evidence type="ECO:0000259" key="1">
    <source>
        <dbReference type="Pfam" id="PF05433"/>
    </source>
</evidence>
<reference evidence="2 3" key="1">
    <citation type="submission" date="2011-04" db="EMBL/GenBank/DDBJ databases">
        <authorList>
            <person name="Muzny D."/>
            <person name="Qin X."/>
            <person name="Deng J."/>
            <person name="Jiang H."/>
            <person name="Liu Y."/>
            <person name="Qu J."/>
            <person name="Song X.-Z."/>
            <person name="Zhang L."/>
            <person name="Thornton R."/>
            <person name="Coyle M."/>
            <person name="Francisco L."/>
            <person name="Jackson L."/>
            <person name="Javaid M."/>
            <person name="Korchina V."/>
            <person name="Kovar C."/>
            <person name="Mata R."/>
            <person name="Mathew T."/>
            <person name="Ngo R."/>
            <person name="Nguyen L."/>
            <person name="Nguyen N."/>
            <person name="Okwuonu G."/>
            <person name="Ongeri F."/>
            <person name="Pham C."/>
            <person name="Simmons D."/>
            <person name="Wilczek-Boney K."/>
            <person name="Hale W."/>
            <person name="Jakkamsetti A."/>
            <person name="Pham P."/>
            <person name="Ruth R."/>
            <person name="San Lucas F."/>
            <person name="Warren J."/>
            <person name="Zhang J."/>
            <person name="Zhao Z."/>
            <person name="Zhou C."/>
            <person name="Zhu D."/>
            <person name="Lee S."/>
            <person name="Bess C."/>
            <person name="Blankenburg K."/>
            <person name="Forbes L."/>
            <person name="Fu Q."/>
            <person name="Gubbala S."/>
            <person name="Hirani K."/>
            <person name="Jayaseelan J.C."/>
            <person name="Lara F."/>
            <person name="Munidasa M."/>
            <person name="Palculict T."/>
            <person name="Patil S."/>
            <person name="Pu L.-L."/>
            <person name="Saada N."/>
            <person name="Tang L."/>
            <person name="Weissenberger G."/>
            <person name="Zhu Y."/>
            <person name="Hemphill L."/>
            <person name="Shang Y."/>
            <person name="Youmans B."/>
            <person name="Ayvaz T."/>
            <person name="Ross M."/>
            <person name="Santibanez J."/>
            <person name="Aqrawi P."/>
            <person name="Gross S."/>
            <person name="Joshi V."/>
            <person name="Fowler G."/>
            <person name="Nazareth L."/>
            <person name="Reid J."/>
            <person name="Worley K."/>
            <person name="Petrosino J."/>
            <person name="Highlander S."/>
            <person name="Gibbs R."/>
        </authorList>
    </citation>
    <scope>NUCLEOTIDE SEQUENCE [LARGE SCALE GENOMIC DNA]</scope>
    <source>
        <strain evidence="2 3">ATCC 23330</strain>
    </source>
</reference>
<organism evidence="2 3">
    <name type="scientific">Kingella kingae ATCC 23330</name>
    <dbReference type="NCBI Taxonomy" id="887327"/>
    <lineage>
        <taxon>Bacteria</taxon>
        <taxon>Pseudomonadati</taxon>
        <taxon>Pseudomonadota</taxon>
        <taxon>Betaproteobacteria</taxon>
        <taxon>Neisseriales</taxon>
        <taxon>Neisseriaceae</taxon>
        <taxon>Kingella</taxon>
    </lineage>
</organism>
<comment type="caution">
    <text evidence="2">The sequence shown here is derived from an EMBL/GenBank/DDBJ whole genome shotgun (WGS) entry which is preliminary data.</text>
</comment>
<dbReference type="Pfam" id="PF05433">
    <property type="entry name" value="Rick_17kDa_Anti"/>
    <property type="match status" value="1"/>
</dbReference>